<dbReference type="PANTHER" id="PTHR11772">
    <property type="entry name" value="ASPARAGINE SYNTHETASE"/>
    <property type="match status" value="1"/>
</dbReference>
<dbReference type="Pfam" id="PF13537">
    <property type="entry name" value="GATase_7"/>
    <property type="match status" value="1"/>
</dbReference>
<evidence type="ECO:0000313" key="11">
    <source>
        <dbReference type="EMBL" id="ANF21918.1"/>
    </source>
</evidence>
<dbReference type="OrthoDB" id="8692at2157"/>
<feature type="binding site" evidence="9">
    <location>
        <position position="247"/>
    </location>
    <ligand>
        <name>ATP</name>
        <dbReference type="ChEBI" id="CHEBI:30616"/>
    </ligand>
</feature>
<dbReference type="InterPro" id="IPR017932">
    <property type="entry name" value="GATase_2_dom"/>
</dbReference>
<sequence>MCLIAGGIGKNIRERFISMIITGKHRGEDSFGVWTDSGVLKSHDFSEVSVIPDGRIGLLQCRLAMTGSLDHNQPFHNDFSLVHNGEIYNHRHLRAYLEGKGVSFESDVDSEAILRLLKYFLRKKGIGVEEAIRKAMLMLEGDYAVAFSDGERIYLFRDPIGVRPLYYSPNGFFASEKKVLWAIGEEATPVQPGELVVLSREGVYRRRVFNILELKGGPLPLERAKLALMKTLVHAVRVRVGKRTGVLFSGGLDSSLIALIASNYSKVTLYTAGTEGSPDLEWARKVSDELGLPLNEYVFDFDDVREAVPRVAFAIEDPNPMNLAIGIPLYFATKLARKDGCKLLLSGQGADELFGGYAKYLERPELMESDLLDMGEKNLARDDKIAMLNSVEGRVPFLDLAVVSISLRTPLEYKIQNGVRKAILREVATELGLPLQIANRDKKAAQYGSRAQKLLEKLAGMESMTLREYAKKAFNEVFKENKRF</sequence>
<keyword evidence="12" id="KW-1185">Reference proteome</keyword>
<dbReference type="GO" id="GO:0006529">
    <property type="term" value="P:asparagine biosynthetic process"/>
    <property type="evidence" value="ECO:0007669"/>
    <property type="project" value="UniProtKB-KW"/>
</dbReference>
<dbReference type="SUPFAM" id="SSF56235">
    <property type="entry name" value="N-terminal nucleophile aminohydrolases (Ntn hydrolases)"/>
    <property type="match status" value="1"/>
</dbReference>
<dbReference type="STRING" id="1712654.A7C91_00915"/>
<feature type="binding site" evidence="9">
    <location>
        <position position="109"/>
    </location>
    <ligand>
        <name>L-glutamine</name>
        <dbReference type="ChEBI" id="CHEBI:58359"/>
    </ligand>
</feature>
<dbReference type="GO" id="GO:0005829">
    <property type="term" value="C:cytosol"/>
    <property type="evidence" value="ECO:0007669"/>
    <property type="project" value="TreeGrafter"/>
</dbReference>
<dbReference type="InterPro" id="IPR001962">
    <property type="entry name" value="Asn_synthase"/>
</dbReference>
<dbReference type="InterPro" id="IPR006426">
    <property type="entry name" value="Asn_synth_AEB"/>
</dbReference>
<evidence type="ECO:0000313" key="12">
    <source>
        <dbReference type="Proteomes" id="UP000076969"/>
    </source>
</evidence>
<feature type="domain" description="Glutamine amidotransferase type-2" evidence="10">
    <location>
        <begin position="2"/>
        <end position="201"/>
    </location>
</feature>
<dbReference type="GO" id="GO:0005524">
    <property type="term" value="F:ATP binding"/>
    <property type="evidence" value="ECO:0007669"/>
    <property type="project" value="UniProtKB-KW"/>
</dbReference>
<evidence type="ECO:0000259" key="10">
    <source>
        <dbReference type="PROSITE" id="PS51278"/>
    </source>
</evidence>
<protein>
    <recommendedName>
        <fullName evidence="8">Putative asparagine synthetase [glutamine-hydrolyzing]</fullName>
        <ecNumber evidence="8">6.3.5.4</ecNumber>
    </recommendedName>
</protein>
<dbReference type="GO" id="GO:0004066">
    <property type="term" value="F:asparagine synthase (glutamine-hydrolyzing) activity"/>
    <property type="evidence" value="ECO:0007669"/>
    <property type="project" value="UniProtKB-EC"/>
</dbReference>
<dbReference type="Proteomes" id="UP000076969">
    <property type="component" value="Chromosome"/>
</dbReference>
<evidence type="ECO:0000256" key="7">
    <source>
        <dbReference type="ARBA" id="ARBA00048741"/>
    </source>
</evidence>
<accession>A0A172WES6</accession>
<comment type="catalytic activity">
    <reaction evidence="7 8">
        <text>L-aspartate + L-glutamine + ATP + H2O = L-asparagine + L-glutamate + AMP + diphosphate + H(+)</text>
        <dbReference type="Rhea" id="RHEA:12228"/>
        <dbReference type="ChEBI" id="CHEBI:15377"/>
        <dbReference type="ChEBI" id="CHEBI:15378"/>
        <dbReference type="ChEBI" id="CHEBI:29985"/>
        <dbReference type="ChEBI" id="CHEBI:29991"/>
        <dbReference type="ChEBI" id="CHEBI:30616"/>
        <dbReference type="ChEBI" id="CHEBI:33019"/>
        <dbReference type="ChEBI" id="CHEBI:58048"/>
        <dbReference type="ChEBI" id="CHEBI:58359"/>
        <dbReference type="ChEBI" id="CHEBI:456215"/>
        <dbReference type="EC" id="6.3.5.4"/>
    </reaction>
</comment>
<dbReference type="EC" id="6.3.5.4" evidence="8"/>
<feature type="binding site" evidence="9">
    <location>
        <begin position="346"/>
        <end position="347"/>
    </location>
    <ligand>
        <name>ATP</name>
        <dbReference type="ChEBI" id="CHEBI:30616"/>
    </ligand>
</feature>
<name>A0A172WES6_9EURY</name>
<keyword evidence="5" id="KW-0061">Asparagine biosynthesis</keyword>
<dbReference type="CDD" id="cd01991">
    <property type="entry name" value="Asn_synthase_B_C"/>
    <property type="match status" value="1"/>
</dbReference>
<keyword evidence="4 8" id="KW-0067">ATP-binding</keyword>
<keyword evidence="2" id="KW-0028">Amino-acid biosynthesis</keyword>
<comment type="pathway">
    <text evidence="6">Amino-acid biosynthesis.</text>
</comment>
<dbReference type="KEGG" id="tpie:A7C91_00915"/>
<dbReference type="Gene3D" id="3.40.50.620">
    <property type="entry name" value="HUPs"/>
    <property type="match status" value="1"/>
</dbReference>
<dbReference type="InterPro" id="IPR014729">
    <property type="entry name" value="Rossmann-like_a/b/a_fold"/>
</dbReference>
<keyword evidence="1" id="KW-0436">Ligase</keyword>
<keyword evidence="3 8" id="KW-0547">Nucleotide-binding</keyword>
<dbReference type="Pfam" id="PF00733">
    <property type="entry name" value="Asn_synthase"/>
    <property type="match status" value="2"/>
</dbReference>
<dbReference type="AlphaFoldDB" id="A0A172WES6"/>
<dbReference type="InterPro" id="IPR029055">
    <property type="entry name" value="Ntn_hydrolases_N"/>
</dbReference>
<dbReference type="EMBL" id="CP015520">
    <property type="protein sequence ID" value="ANF21918.1"/>
    <property type="molecule type" value="Genomic_DNA"/>
</dbReference>
<dbReference type="GeneID" id="28494711"/>
<evidence type="ECO:0000256" key="1">
    <source>
        <dbReference type="ARBA" id="ARBA00022598"/>
    </source>
</evidence>
<reference evidence="12" key="1">
    <citation type="journal article" date="2016" name="Syst. Appl. Microbiol.">
        <title>Thermococcus piezophilus sp. nov., a novel hyperthermophilic and piezophilic archaeon with a broad pressure range for growth, isolated from a deepest hydrothermal vent at the Mid-Cayman Rise.</title>
        <authorList>
            <person name="Dalmasso C."/>
            <person name="Oger P."/>
            <person name="Selva G."/>
            <person name="Courtine D."/>
            <person name="L'Haridon S."/>
            <person name="Garlaschelli A."/>
            <person name="Roussel E."/>
            <person name="Miyazaki J."/>
            <person name="Reveillaud J."/>
            <person name="Jebbar M."/>
            <person name="Takai K."/>
            <person name="Maignien L."/>
            <person name="Alain K."/>
        </authorList>
    </citation>
    <scope>NUCLEOTIDE SEQUENCE [LARGE SCALE GENOMIC DNA]</scope>
    <source>
        <strain evidence="12">CDGS</strain>
    </source>
</reference>
<evidence type="ECO:0000256" key="8">
    <source>
        <dbReference type="PIRNR" id="PIRNR001589"/>
    </source>
</evidence>
<dbReference type="InterPro" id="IPR050795">
    <property type="entry name" value="Asn_Synthetase"/>
</dbReference>
<evidence type="ECO:0000256" key="9">
    <source>
        <dbReference type="PIRSR" id="PIRSR001589-2"/>
    </source>
</evidence>
<evidence type="ECO:0000256" key="6">
    <source>
        <dbReference type="ARBA" id="ARBA00029440"/>
    </source>
</evidence>
<dbReference type="PROSITE" id="PS51278">
    <property type="entry name" value="GATASE_TYPE_2"/>
    <property type="match status" value="1"/>
</dbReference>
<gene>
    <name evidence="11" type="ORF">A7C91_00915</name>
</gene>
<evidence type="ECO:0000256" key="5">
    <source>
        <dbReference type="ARBA" id="ARBA00022888"/>
    </source>
</evidence>
<dbReference type="PIRSF" id="PIRSF001589">
    <property type="entry name" value="Asn_synthetase_glu-h"/>
    <property type="match status" value="1"/>
</dbReference>
<evidence type="ECO:0000256" key="2">
    <source>
        <dbReference type="ARBA" id="ARBA00022605"/>
    </source>
</evidence>
<dbReference type="NCBIfam" id="TIGR01536">
    <property type="entry name" value="asn_synth_AEB"/>
    <property type="match status" value="1"/>
</dbReference>
<dbReference type="Gene3D" id="3.60.20.10">
    <property type="entry name" value="Glutamine Phosphoribosylpyrophosphate, subunit 1, domain 1"/>
    <property type="match status" value="1"/>
</dbReference>
<evidence type="ECO:0000256" key="3">
    <source>
        <dbReference type="ARBA" id="ARBA00022741"/>
    </source>
</evidence>
<dbReference type="SUPFAM" id="SSF52402">
    <property type="entry name" value="Adenine nucleotide alpha hydrolases-like"/>
    <property type="match status" value="1"/>
</dbReference>
<dbReference type="CDD" id="cd00352">
    <property type="entry name" value="Gn_AT_II"/>
    <property type="match status" value="1"/>
</dbReference>
<organism evidence="11 12">
    <name type="scientific">Thermococcus piezophilus</name>
    <dbReference type="NCBI Taxonomy" id="1712654"/>
    <lineage>
        <taxon>Archaea</taxon>
        <taxon>Methanobacteriati</taxon>
        <taxon>Methanobacteriota</taxon>
        <taxon>Thermococci</taxon>
        <taxon>Thermococcales</taxon>
        <taxon>Thermococcaceae</taxon>
        <taxon>Thermococcus</taxon>
    </lineage>
</organism>
<dbReference type="PANTHER" id="PTHR11772:SF2">
    <property type="entry name" value="ASPARAGINE SYNTHETASE [GLUTAMINE-HYDROLYZING]"/>
    <property type="match status" value="1"/>
</dbReference>
<evidence type="ECO:0000256" key="4">
    <source>
        <dbReference type="ARBA" id="ARBA00022840"/>
    </source>
</evidence>
<dbReference type="RefSeq" id="WP_068664114.1">
    <property type="nucleotide sequence ID" value="NZ_CP015520.1"/>
</dbReference>
<proteinExistence type="predicted"/>